<comment type="caution">
    <text evidence="1">The sequence shown here is derived from an EMBL/GenBank/DDBJ whole genome shotgun (WGS) entry which is preliminary data.</text>
</comment>
<reference evidence="1 2" key="1">
    <citation type="journal article" date="2018" name="Sci. Rep.">
        <title>Genomic signatures of local adaptation to the degree of environmental predictability in rotifers.</title>
        <authorList>
            <person name="Franch-Gras L."/>
            <person name="Hahn C."/>
            <person name="Garcia-Roger E.M."/>
            <person name="Carmona M.J."/>
            <person name="Serra M."/>
            <person name="Gomez A."/>
        </authorList>
    </citation>
    <scope>NUCLEOTIDE SEQUENCE [LARGE SCALE GENOMIC DNA]</scope>
    <source>
        <strain evidence="1">HYR1</strain>
    </source>
</reference>
<accession>A0A3M7QCL6</accession>
<protein>
    <submittedName>
        <fullName evidence="1">Uncharacterized protein</fullName>
    </submittedName>
</protein>
<evidence type="ECO:0000313" key="1">
    <source>
        <dbReference type="EMBL" id="RNA08698.1"/>
    </source>
</evidence>
<keyword evidence="2" id="KW-1185">Reference proteome</keyword>
<dbReference type="Proteomes" id="UP000276133">
    <property type="component" value="Unassembled WGS sequence"/>
</dbReference>
<evidence type="ECO:0000313" key="2">
    <source>
        <dbReference type="Proteomes" id="UP000276133"/>
    </source>
</evidence>
<sequence length="169" mass="18890">MHLVVAGGRHGLQLVKKRLHHLLVLGKLANKQQTIDGLALALTVCVRPAAAVQKRLRHTTKTRVDEWRAFARHNQLRIADHIQPVAHKVNVYFGPVRQFFCLVTLQSALGHLRDVLIAHAHGGHVDMVVFVGSDDARLQLEVDERAVLYVVVVECEQTFGGGRVVRRVD</sequence>
<name>A0A3M7QCL6_BRAPC</name>
<organism evidence="1 2">
    <name type="scientific">Brachionus plicatilis</name>
    <name type="common">Marine rotifer</name>
    <name type="synonym">Brachionus muelleri</name>
    <dbReference type="NCBI Taxonomy" id="10195"/>
    <lineage>
        <taxon>Eukaryota</taxon>
        <taxon>Metazoa</taxon>
        <taxon>Spiralia</taxon>
        <taxon>Gnathifera</taxon>
        <taxon>Rotifera</taxon>
        <taxon>Eurotatoria</taxon>
        <taxon>Monogononta</taxon>
        <taxon>Pseudotrocha</taxon>
        <taxon>Ploima</taxon>
        <taxon>Brachionidae</taxon>
        <taxon>Brachionus</taxon>
    </lineage>
</organism>
<gene>
    <name evidence="1" type="ORF">BpHYR1_038969</name>
</gene>
<dbReference type="EMBL" id="REGN01006655">
    <property type="protein sequence ID" value="RNA08698.1"/>
    <property type="molecule type" value="Genomic_DNA"/>
</dbReference>
<dbReference type="AlphaFoldDB" id="A0A3M7QCL6"/>
<proteinExistence type="predicted"/>